<proteinExistence type="predicted"/>
<accession>A0A5S9XQB3</accession>
<dbReference type="EMBL" id="CACSHJ010000095">
    <property type="protein sequence ID" value="CAA0393999.1"/>
    <property type="molecule type" value="Genomic_DNA"/>
</dbReference>
<dbReference type="AlphaFoldDB" id="A0A5S9XQB3"/>
<protein>
    <submittedName>
        <fullName evidence="1">Uncharacterized protein</fullName>
    </submittedName>
</protein>
<name>A0A5S9XQB3_ARATH</name>
<evidence type="ECO:0000313" key="2">
    <source>
        <dbReference type="Proteomes" id="UP000434276"/>
    </source>
</evidence>
<evidence type="ECO:0000313" key="1">
    <source>
        <dbReference type="EMBL" id="CAA0393999.1"/>
    </source>
</evidence>
<reference evidence="1 2" key="1">
    <citation type="submission" date="2019-12" db="EMBL/GenBank/DDBJ databases">
        <authorList>
            <person name="Jiao W.-B."/>
            <person name="Schneeberger K."/>
        </authorList>
    </citation>
    <scope>NUCLEOTIDE SEQUENCE [LARGE SCALE GENOMIC DNA]</scope>
    <source>
        <strain evidence="2">cv. C24</strain>
    </source>
</reference>
<dbReference type="Proteomes" id="UP000434276">
    <property type="component" value="Unassembled WGS sequence"/>
</dbReference>
<gene>
    <name evidence="1" type="ORF">C24_LOCUS17282</name>
</gene>
<organism evidence="1 2">
    <name type="scientific">Arabidopsis thaliana</name>
    <name type="common">Mouse-ear cress</name>
    <dbReference type="NCBI Taxonomy" id="3702"/>
    <lineage>
        <taxon>Eukaryota</taxon>
        <taxon>Viridiplantae</taxon>
        <taxon>Streptophyta</taxon>
        <taxon>Embryophyta</taxon>
        <taxon>Tracheophyta</taxon>
        <taxon>Spermatophyta</taxon>
        <taxon>Magnoliopsida</taxon>
        <taxon>eudicotyledons</taxon>
        <taxon>Gunneridae</taxon>
        <taxon>Pentapetalae</taxon>
        <taxon>rosids</taxon>
        <taxon>malvids</taxon>
        <taxon>Brassicales</taxon>
        <taxon>Brassicaceae</taxon>
        <taxon>Camelineae</taxon>
        <taxon>Arabidopsis</taxon>
    </lineage>
</organism>
<sequence>MDFAGPNGVGLSSCCITGASPLIAPLPATHGVETPLETPIAVCWSTAVWGCSGGDSRPGDAQVVIAVLRMLRWRQPALGMLWWRQPTLSHYPPVSQPEPALWPIGSHTIMAARDDRSSSHKTPKQLTHLLVASSWSMTWPTRGRTFAAQVGHGLSTHPSWPNSRRRGSLTLRTAFVLRAYCGRIAGIVRA</sequence>